<dbReference type="SUPFAM" id="SSF48452">
    <property type="entry name" value="TPR-like"/>
    <property type="match status" value="1"/>
</dbReference>
<comment type="caution">
    <text evidence="2">The sequence shown here is derived from an EMBL/GenBank/DDBJ whole genome shotgun (WGS) entry which is preliminary data.</text>
</comment>
<reference evidence="3" key="1">
    <citation type="journal article" date="2019" name="Int. J. Syst. Evol. Microbiol.">
        <title>The Global Catalogue of Microorganisms (GCM) 10K type strain sequencing project: providing services to taxonomists for standard genome sequencing and annotation.</title>
        <authorList>
            <consortium name="The Broad Institute Genomics Platform"/>
            <consortium name="The Broad Institute Genome Sequencing Center for Infectious Disease"/>
            <person name="Wu L."/>
            <person name="Ma J."/>
        </authorList>
    </citation>
    <scope>NUCLEOTIDE SEQUENCE [LARGE SCALE GENOMIC DNA]</scope>
    <source>
        <strain evidence="3">KCTC 42805</strain>
    </source>
</reference>
<dbReference type="RefSeq" id="WP_381518715.1">
    <property type="nucleotide sequence ID" value="NZ_JBHULN010000001.1"/>
</dbReference>
<keyword evidence="1" id="KW-0472">Membrane</keyword>
<organism evidence="2 3">
    <name type="scientific">Spirosoma soli</name>
    <dbReference type="NCBI Taxonomy" id="1770529"/>
    <lineage>
        <taxon>Bacteria</taxon>
        <taxon>Pseudomonadati</taxon>
        <taxon>Bacteroidota</taxon>
        <taxon>Cytophagia</taxon>
        <taxon>Cytophagales</taxon>
        <taxon>Cytophagaceae</taxon>
        <taxon>Spirosoma</taxon>
    </lineage>
</organism>
<dbReference type="InterPro" id="IPR011990">
    <property type="entry name" value="TPR-like_helical_dom_sf"/>
</dbReference>
<dbReference type="Pfam" id="PF14559">
    <property type="entry name" value="TPR_19"/>
    <property type="match status" value="1"/>
</dbReference>
<name>A0ABW5M083_9BACT</name>
<dbReference type="Gene3D" id="1.25.40.10">
    <property type="entry name" value="Tetratricopeptide repeat domain"/>
    <property type="match status" value="1"/>
</dbReference>
<keyword evidence="1" id="KW-0812">Transmembrane</keyword>
<proteinExistence type="predicted"/>
<sequence length="239" mass="26393">MNDLETIENYLSGQLSTEDRTRFESALRTDPAVADALAFYVLAKQAAKNEARAERQAELNALRRRPVRPSAGVPMRWAAAASIILILGLGWSVYRLRTEPVEAAQLADTYIRTNFSQLSTTMGGEADSLKTGVGLFNENKLAEAEAVFESVLTSQPTNDRALKYAGIAALRQGQYDQAIDRFHKLSQRTDLFSNPGTFYEALALLKRGTPTDKVQAKKLLQKVIDQNLEGKSEAEALLK</sequence>
<feature type="transmembrane region" description="Helical" evidence="1">
    <location>
        <begin position="73"/>
        <end position="94"/>
    </location>
</feature>
<keyword evidence="1" id="KW-1133">Transmembrane helix</keyword>
<evidence type="ECO:0000313" key="2">
    <source>
        <dbReference type="EMBL" id="MFD2569533.1"/>
    </source>
</evidence>
<evidence type="ECO:0000256" key="1">
    <source>
        <dbReference type="SAM" id="Phobius"/>
    </source>
</evidence>
<protein>
    <submittedName>
        <fullName evidence="2">Tetratricopeptide repeat protein</fullName>
    </submittedName>
</protein>
<keyword evidence="3" id="KW-1185">Reference proteome</keyword>
<evidence type="ECO:0000313" key="3">
    <source>
        <dbReference type="Proteomes" id="UP001597469"/>
    </source>
</evidence>
<dbReference type="EMBL" id="JBHULN010000001">
    <property type="protein sequence ID" value="MFD2569533.1"/>
    <property type="molecule type" value="Genomic_DNA"/>
</dbReference>
<gene>
    <name evidence="2" type="ORF">ACFSUS_02750</name>
</gene>
<accession>A0ABW5M083</accession>
<dbReference type="Proteomes" id="UP001597469">
    <property type="component" value="Unassembled WGS sequence"/>
</dbReference>